<reference evidence="3" key="1">
    <citation type="submission" date="2022-11" db="EMBL/GenBank/DDBJ databases">
        <title>WGS of Natronobacillus azotifigens 24KS-1, an anaerobic diazotrophic haloalkaliphile from soda-rich habitats.</title>
        <authorList>
            <person name="Sorokin D.Y."/>
            <person name="Merkel A.Y."/>
        </authorList>
    </citation>
    <scope>NUCLEOTIDE SEQUENCE</scope>
    <source>
        <strain evidence="3">24KS-1</strain>
    </source>
</reference>
<dbReference type="SUPFAM" id="SSF46689">
    <property type="entry name" value="Homeodomain-like"/>
    <property type="match status" value="1"/>
</dbReference>
<comment type="caution">
    <text evidence="3">The sequence shown here is derived from an EMBL/GenBank/DDBJ whole genome shotgun (WGS) entry which is preliminary data.</text>
</comment>
<accession>A0A9J6RF26</accession>
<protein>
    <submittedName>
        <fullName evidence="3">RsfA family transcriptional regulator</fullName>
    </submittedName>
</protein>
<dbReference type="Pfam" id="PF13921">
    <property type="entry name" value="Myb_DNA-bind_6"/>
    <property type="match status" value="1"/>
</dbReference>
<dbReference type="AlphaFoldDB" id="A0A9J6RF26"/>
<evidence type="ECO:0000256" key="1">
    <source>
        <dbReference type="SAM" id="Coils"/>
    </source>
</evidence>
<keyword evidence="4" id="KW-1185">Reference proteome</keyword>
<feature type="coiled-coil region" evidence="1">
    <location>
        <begin position="121"/>
        <end position="148"/>
    </location>
</feature>
<dbReference type="Proteomes" id="UP001084197">
    <property type="component" value="Unassembled WGS sequence"/>
</dbReference>
<name>A0A9J6RF26_9BACI</name>
<dbReference type="PANTHER" id="PTHR41302:SF2">
    <property type="entry name" value="PRESPORE SPECIFIC TRANSCRIPTIONAL ACTIVATOR RSFA"/>
    <property type="match status" value="1"/>
</dbReference>
<dbReference type="PROSITE" id="PS50090">
    <property type="entry name" value="MYB_LIKE"/>
    <property type="match status" value="1"/>
</dbReference>
<proteinExistence type="predicted"/>
<evidence type="ECO:0000313" key="4">
    <source>
        <dbReference type="Proteomes" id="UP001084197"/>
    </source>
</evidence>
<dbReference type="Gene3D" id="1.10.10.60">
    <property type="entry name" value="Homeodomain-like"/>
    <property type="match status" value="1"/>
</dbReference>
<dbReference type="NCBIfam" id="TIGR02894">
    <property type="entry name" value="DNA_bind_RsfA"/>
    <property type="match status" value="1"/>
</dbReference>
<keyword evidence="1" id="KW-0175">Coiled coil</keyword>
<gene>
    <name evidence="3" type="ORF">OWO01_12320</name>
</gene>
<dbReference type="InterPro" id="IPR009057">
    <property type="entry name" value="Homeodomain-like_sf"/>
</dbReference>
<sequence>MNTSRQDAWTKDEDALLAETVLNYIREGKTQLEAFREVAKRLSRTPAACGFRWNASVRKVYENAVEQAKKDRKKVTITEKPLYTDHSTEQITLEAAISLLEKVKGNVLKVDQAFSVDQEKYQSLVTENKQLKEQLQAYQVIINEINGLISKIDEQKEKTLL</sequence>
<evidence type="ECO:0000259" key="2">
    <source>
        <dbReference type="PROSITE" id="PS50090"/>
    </source>
</evidence>
<evidence type="ECO:0000313" key="3">
    <source>
        <dbReference type="EMBL" id="MCZ0703998.1"/>
    </source>
</evidence>
<dbReference type="InterPro" id="IPR001005">
    <property type="entry name" value="SANT/Myb"/>
</dbReference>
<dbReference type="RefSeq" id="WP_268780762.1">
    <property type="nucleotide sequence ID" value="NZ_JAPRAT010000025.1"/>
</dbReference>
<feature type="domain" description="Myb-like" evidence="2">
    <location>
        <begin position="1"/>
        <end position="57"/>
    </location>
</feature>
<dbReference type="EMBL" id="JAPRAT010000025">
    <property type="protein sequence ID" value="MCZ0703998.1"/>
    <property type="molecule type" value="Genomic_DNA"/>
</dbReference>
<organism evidence="3 4">
    <name type="scientific">Natronobacillus azotifigens</name>
    <dbReference type="NCBI Taxonomy" id="472978"/>
    <lineage>
        <taxon>Bacteria</taxon>
        <taxon>Bacillati</taxon>
        <taxon>Bacillota</taxon>
        <taxon>Bacilli</taxon>
        <taxon>Bacillales</taxon>
        <taxon>Bacillaceae</taxon>
        <taxon>Natronobacillus</taxon>
    </lineage>
</organism>
<dbReference type="InterPro" id="IPR014243">
    <property type="entry name" value="RsfA-like"/>
</dbReference>
<dbReference type="PANTHER" id="PTHR41302">
    <property type="entry name" value="PRESPORE-SPECIFIC TRANSCRIPTIONAL REGULATOR RSFA-RELATED"/>
    <property type="match status" value="1"/>
</dbReference>